<evidence type="ECO:0000256" key="1">
    <source>
        <dbReference type="SAM" id="MobiDB-lite"/>
    </source>
</evidence>
<keyword evidence="2" id="KW-1133">Transmembrane helix</keyword>
<gene>
    <name evidence="3" type="ORF">DFP72DRAFT_846023</name>
</gene>
<evidence type="ECO:0000313" key="4">
    <source>
        <dbReference type="Proteomes" id="UP000521943"/>
    </source>
</evidence>
<keyword evidence="2" id="KW-0472">Membrane</keyword>
<accession>A0A8H6I4B0</accession>
<sequence>MNTVTVASAVACGVGFAIHKGARCSVGGEKTFAGGGEGLGRRWGVSGRWKGRKQEAFTQPARQKLSLPVVDSACGRPRVLGRRGRKLRQDEVVRVHCLHREASRVAVRDWEYVFSPDLWVPDPGRCRCRFEVWEYLGHGFGYGSGDAGGRGGLLMSSLVLCSIPTPAAADNFADHVETCRSCHQSAARCLNAEVESDAEHLPIPATIAEHQTWTPPKRKYSPEMELFRSHLRICKPCRRVADACGVTISKYLGPYSKHIETCPLCRASTRECIGVTTEQKARNHGHQGHPVANIPAHDRSAMEMEAQGFTETFRTPVLLLLAYAFAVVEYEFVAFAIGALATFFAYSAYYILQARTNFVSMNVSIGPWRIPETDPTVDYPDPDPDPTVTRERHLPHSTTTLYGDEDVTARAPKCVLLQPNWPPTLIDRLEKVRTGHIIEPNPRTSHIFLSKMHPTMPVLVVPRSKTRQGSPAPVSPEVLVPHLNRCFTCRLSMVACGVPVSGPGGEYVEHVEGCDRCQYSTAQCLDTETESEVERTPLTIVAGSRLAPEIGYSPQMDHYRAHLRACKPCRRVADACGVTISKYLGPYAKHIEACLECRKSVKTCMLATAENDTTKFAKAETSGKKSAIPARGFRRMIRTPILFAIAITFVALEYKFVAFVIGALALLL</sequence>
<feature type="transmembrane region" description="Helical" evidence="2">
    <location>
        <begin position="641"/>
        <end position="667"/>
    </location>
</feature>
<dbReference type="EMBL" id="JACGCI010000023">
    <property type="protein sequence ID" value="KAF6757111.1"/>
    <property type="molecule type" value="Genomic_DNA"/>
</dbReference>
<comment type="caution">
    <text evidence="3">The sequence shown here is derived from an EMBL/GenBank/DDBJ whole genome shotgun (WGS) entry which is preliminary data.</text>
</comment>
<organism evidence="3 4">
    <name type="scientific">Ephemerocybe angulata</name>
    <dbReference type="NCBI Taxonomy" id="980116"/>
    <lineage>
        <taxon>Eukaryota</taxon>
        <taxon>Fungi</taxon>
        <taxon>Dikarya</taxon>
        <taxon>Basidiomycota</taxon>
        <taxon>Agaricomycotina</taxon>
        <taxon>Agaricomycetes</taxon>
        <taxon>Agaricomycetidae</taxon>
        <taxon>Agaricales</taxon>
        <taxon>Agaricineae</taxon>
        <taxon>Psathyrellaceae</taxon>
        <taxon>Ephemerocybe</taxon>
    </lineage>
</organism>
<evidence type="ECO:0000256" key="2">
    <source>
        <dbReference type="SAM" id="Phobius"/>
    </source>
</evidence>
<dbReference type="AlphaFoldDB" id="A0A8H6I4B0"/>
<feature type="transmembrane region" description="Helical" evidence="2">
    <location>
        <begin position="332"/>
        <end position="352"/>
    </location>
</feature>
<protein>
    <submittedName>
        <fullName evidence="3">Uncharacterized protein</fullName>
    </submittedName>
</protein>
<name>A0A8H6I4B0_9AGAR</name>
<keyword evidence="2" id="KW-0812">Transmembrane</keyword>
<evidence type="ECO:0000313" key="3">
    <source>
        <dbReference type="EMBL" id="KAF6757111.1"/>
    </source>
</evidence>
<proteinExistence type="predicted"/>
<reference evidence="3 4" key="1">
    <citation type="submission" date="2020-07" db="EMBL/GenBank/DDBJ databases">
        <title>Comparative genomics of pyrophilous fungi reveals a link between fire events and developmental genes.</title>
        <authorList>
            <consortium name="DOE Joint Genome Institute"/>
            <person name="Steindorff A.S."/>
            <person name="Carver A."/>
            <person name="Calhoun S."/>
            <person name="Stillman K."/>
            <person name="Liu H."/>
            <person name="Lipzen A."/>
            <person name="Pangilinan J."/>
            <person name="Labutti K."/>
            <person name="Bruns T.D."/>
            <person name="Grigoriev I.V."/>
        </authorList>
    </citation>
    <scope>NUCLEOTIDE SEQUENCE [LARGE SCALE GENOMIC DNA]</scope>
    <source>
        <strain evidence="3 4">CBS 144469</strain>
    </source>
</reference>
<keyword evidence="4" id="KW-1185">Reference proteome</keyword>
<dbReference type="Proteomes" id="UP000521943">
    <property type="component" value="Unassembled WGS sequence"/>
</dbReference>
<feature type="region of interest" description="Disordered" evidence="1">
    <location>
        <begin position="374"/>
        <end position="394"/>
    </location>
</feature>